<dbReference type="AlphaFoldDB" id="A0A2A4G3L8"/>
<protein>
    <submittedName>
        <fullName evidence="1">Uncharacterized protein</fullName>
    </submittedName>
</protein>
<organism evidence="1 2">
    <name type="scientific">Sediminicola luteus</name>
    <dbReference type="NCBI Taxonomy" id="319238"/>
    <lineage>
        <taxon>Bacteria</taxon>
        <taxon>Pseudomonadati</taxon>
        <taxon>Bacteroidota</taxon>
        <taxon>Flavobacteriia</taxon>
        <taxon>Flavobacteriales</taxon>
        <taxon>Flavobacteriaceae</taxon>
        <taxon>Sediminicola</taxon>
    </lineage>
</organism>
<name>A0A2A4G3L8_9FLAO</name>
<proteinExistence type="predicted"/>
<dbReference type="Proteomes" id="UP000219559">
    <property type="component" value="Unassembled WGS sequence"/>
</dbReference>
<dbReference type="SUPFAM" id="SSF56954">
    <property type="entry name" value="Outer membrane efflux proteins (OEP)"/>
    <property type="match status" value="1"/>
</dbReference>
<keyword evidence="2" id="KW-1185">Reference proteome</keyword>
<reference evidence="1 2" key="1">
    <citation type="submission" date="2017-04" db="EMBL/GenBank/DDBJ databases">
        <title>A new member of the family Flavobacteriaceae isolated from ascidians.</title>
        <authorList>
            <person name="Chen L."/>
        </authorList>
    </citation>
    <scope>NUCLEOTIDE SEQUENCE [LARGE SCALE GENOMIC DNA]</scope>
    <source>
        <strain evidence="1 2">HQA918</strain>
    </source>
</reference>
<dbReference type="EMBL" id="NBWU01000008">
    <property type="protein sequence ID" value="PCE62556.1"/>
    <property type="molecule type" value="Genomic_DNA"/>
</dbReference>
<sequence>MQAQQQDLLRNKGLSVRANGRWNGSGIVWEEDDPLSANRILLKTGLHWDLLKSGWKQHQLASKVVALERQQLRNHAQSLGKRKEYGLRYSGILTHFQYQGIGILEERLAFITQAEPLLAKLYEQRFITYHELVEWKQRKETVSNQLYTSRTLVKGNDIPELSPNKPPVFDIDFNGIINHFRQESAPDSLQYLAAQKQALLFKQANMPSLQFYGQVQASQDLLGTERVAPIIGFQFAIPLSKKMSRKTATMQQAYDTQNNEAQRQNQEKELAVYYLQYMEKRKQWESLQYQMELLRHKLLMQRLYHRMEKKDTQISTLKLRDDWFALQYESHALLGQMYLELLGMAFTANFTSAKSFDKSFSPAAHLQHISPIVVGVAPDIGEKELNVLLSFLLSQRIHHIHLTGLAKHSVEQRLRSEGFILWKTTSELEQLTPEELIPKNIMVSSGLPKYYITDANALFNHIKNSFDEKVQF</sequence>
<evidence type="ECO:0000313" key="1">
    <source>
        <dbReference type="EMBL" id="PCE62556.1"/>
    </source>
</evidence>
<evidence type="ECO:0000313" key="2">
    <source>
        <dbReference type="Proteomes" id="UP000219559"/>
    </source>
</evidence>
<accession>A0A2A4G3L8</accession>
<gene>
    <name evidence="1" type="ORF">B7P33_18135</name>
</gene>
<comment type="caution">
    <text evidence="1">The sequence shown here is derived from an EMBL/GenBank/DDBJ whole genome shotgun (WGS) entry which is preliminary data.</text>
</comment>